<dbReference type="CDD" id="cd01448">
    <property type="entry name" value="TST_Repeat_1"/>
    <property type="match status" value="1"/>
</dbReference>
<dbReference type="InterPro" id="IPR045078">
    <property type="entry name" value="TST/MPST-like"/>
</dbReference>
<dbReference type="Pfam" id="PF00581">
    <property type="entry name" value="Rhodanese"/>
    <property type="match status" value="2"/>
</dbReference>
<reference evidence="4 5" key="1">
    <citation type="journal article" date="2019" name="Int. J. Syst. Evol. Microbiol.">
        <title>The Global Catalogue of Microorganisms (GCM) 10K type strain sequencing project: providing services to taxonomists for standard genome sequencing and annotation.</title>
        <authorList>
            <consortium name="The Broad Institute Genomics Platform"/>
            <consortium name="The Broad Institute Genome Sequencing Center for Infectious Disease"/>
            <person name="Wu L."/>
            <person name="Ma J."/>
        </authorList>
    </citation>
    <scope>NUCLEOTIDE SEQUENCE [LARGE SCALE GENOMIC DNA]</scope>
    <source>
        <strain evidence="4 5">JCM 12762</strain>
    </source>
</reference>
<dbReference type="InterPro" id="IPR001307">
    <property type="entry name" value="Thiosulphate_STrfase_CS"/>
</dbReference>
<organism evidence="4 5">
    <name type="scientific">Rhodoglobus aureus</name>
    <dbReference type="NCBI Taxonomy" id="191497"/>
    <lineage>
        <taxon>Bacteria</taxon>
        <taxon>Bacillati</taxon>
        <taxon>Actinomycetota</taxon>
        <taxon>Actinomycetes</taxon>
        <taxon>Micrococcales</taxon>
        <taxon>Microbacteriaceae</taxon>
        <taxon>Rhodoglobus</taxon>
    </lineage>
</organism>
<keyword evidence="5" id="KW-1185">Reference proteome</keyword>
<keyword evidence="2" id="KW-0677">Repeat</keyword>
<dbReference type="RefSeq" id="WP_343922438.1">
    <property type="nucleotide sequence ID" value="NZ_BAAAKW010000005.1"/>
</dbReference>
<protein>
    <submittedName>
        <fullName evidence="4">Sulfurtransferase</fullName>
    </submittedName>
</protein>
<sequence>MPHPLVAANELAALLNEAASGGAPVRVLDVRWSLGGPAGLPFYEGGHIPGAVYVDLDTELARHAEPHEGRHPLPATDDFQKAARSWGLNDGETVVVYDNWSSLAAGRAWWLLRYMGAADVRVLDGALPAWTAAGHPLAAGSDDMTSVTPGTITLSAGHEPVLTADDAASLGETGVLLDARAGERYRGETEPIDPRAGHIPGAISAPTSGNLDDTGHFLDAATLRERYEALGVSVDRAVGVYCGSGITAAHDALALTVAGFRPALFPGSWSAWANQPERPVATGATP</sequence>
<dbReference type="PROSITE" id="PS50206">
    <property type="entry name" value="RHODANESE_3"/>
    <property type="match status" value="2"/>
</dbReference>
<dbReference type="SMART" id="SM00450">
    <property type="entry name" value="RHOD"/>
    <property type="match status" value="2"/>
</dbReference>
<dbReference type="InterPro" id="IPR001763">
    <property type="entry name" value="Rhodanese-like_dom"/>
</dbReference>
<evidence type="ECO:0000259" key="3">
    <source>
        <dbReference type="PROSITE" id="PS50206"/>
    </source>
</evidence>
<dbReference type="InterPro" id="IPR036873">
    <property type="entry name" value="Rhodanese-like_dom_sf"/>
</dbReference>
<dbReference type="EMBL" id="BAAAKW010000005">
    <property type="protein sequence ID" value="GAA1206752.1"/>
    <property type="molecule type" value="Genomic_DNA"/>
</dbReference>
<dbReference type="Proteomes" id="UP001500943">
    <property type="component" value="Unassembled WGS sequence"/>
</dbReference>
<evidence type="ECO:0000313" key="4">
    <source>
        <dbReference type="EMBL" id="GAA1206752.1"/>
    </source>
</evidence>
<dbReference type="SUPFAM" id="SSF52821">
    <property type="entry name" value="Rhodanese/Cell cycle control phosphatase"/>
    <property type="match status" value="2"/>
</dbReference>
<evidence type="ECO:0000313" key="5">
    <source>
        <dbReference type="Proteomes" id="UP001500943"/>
    </source>
</evidence>
<evidence type="ECO:0000256" key="1">
    <source>
        <dbReference type="ARBA" id="ARBA00022679"/>
    </source>
</evidence>
<name>A0ABN1VDJ3_9MICO</name>
<accession>A0ABN1VDJ3</accession>
<dbReference type="PANTHER" id="PTHR11364:SF27">
    <property type="entry name" value="SULFURTRANSFERASE"/>
    <property type="match status" value="1"/>
</dbReference>
<dbReference type="PROSITE" id="PS00380">
    <property type="entry name" value="RHODANESE_1"/>
    <property type="match status" value="1"/>
</dbReference>
<evidence type="ECO:0000256" key="2">
    <source>
        <dbReference type="ARBA" id="ARBA00022737"/>
    </source>
</evidence>
<feature type="domain" description="Rhodanese" evidence="3">
    <location>
        <begin position="21"/>
        <end position="139"/>
    </location>
</feature>
<dbReference type="PANTHER" id="PTHR11364">
    <property type="entry name" value="THIOSULFATE SULFERTANSFERASE"/>
    <property type="match status" value="1"/>
</dbReference>
<dbReference type="CDD" id="cd01449">
    <property type="entry name" value="TST_Repeat_2"/>
    <property type="match status" value="1"/>
</dbReference>
<keyword evidence="1" id="KW-0808">Transferase</keyword>
<dbReference type="Gene3D" id="3.40.250.10">
    <property type="entry name" value="Rhodanese-like domain"/>
    <property type="match status" value="2"/>
</dbReference>
<proteinExistence type="predicted"/>
<feature type="domain" description="Rhodanese" evidence="3">
    <location>
        <begin position="170"/>
        <end position="281"/>
    </location>
</feature>
<gene>
    <name evidence="4" type="ORF">GCM10009655_02360</name>
</gene>
<comment type="caution">
    <text evidence="4">The sequence shown here is derived from an EMBL/GenBank/DDBJ whole genome shotgun (WGS) entry which is preliminary data.</text>
</comment>